<evidence type="ECO:0000313" key="11">
    <source>
        <dbReference type="EMBL" id="RBW70471.1"/>
    </source>
</evidence>
<feature type="transmembrane region" description="Helical" evidence="9">
    <location>
        <begin position="203"/>
        <end position="227"/>
    </location>
</feature>
<sequence length="493" mass="53850">MSNLAVLPILIPLVTGILLIFLNTNLKAARFITKLMTIVNLIVVSYIGALVFQNGAIILETGDWIAPFGIILVADPLAMVLVIVTNIIAVAATFYAARSLGEKRERFYFYSFFQFLITGVSGAFLTGDLFNLFVFFEVLLMASYGLIILGGTKEQFRESLKYILINLFSSMLFVTTVAFLYSVTGTVNMAQLAERVGEVEQTGILTTIAVLLFIVFATKGALFPLYFWLPKSYAVPPTVISALFGALLTKVGVYSILRVFTLIFIHNLEFTHQLFLFLAGFTMLFGVIGALSTNNVKAIIAYNIIPAVGFMMMGIGIFSATGLAGSIYYLAHDMIIKAALFFLVGAMVVITGTTDLRKMGGLITHHPLLGWLFFISAIVLAGIPPFSGFIGKVLLIRAAIEEEHFIIVGAALLSSLLILFSVMRIFINGFWGETKLEKAAEKGSEKGLIFPTVLLLICSIALGVGAEYFYPSIQEIADNLVNPSLYIDSVLKE</sequence>
<dbReference type="PRINTS" id="PR01437">
    <property type="entry name" value="NUOXDRDTASE4"/>
</dbReference>
<dbReference type="AlphaFoldDB" id="A0A366Y2P0"/>
<name>A0A366Y2P0_9BACI</name>
<evidence type="ECO:0000313" key="12">
    <source>
        <dbReference type="Proteomes" id="UP000253314"/>
    </source>
</evidence>
<keyword evidence="3" id="KW-0813">Transport</keyword>
<keyword evidence="5 8" id="KW-0812">Transmembrane</keyword>
<feature type="transmembrane region" description="Helical" evidence="9">
    <location>
        <begin position="107"/>
        <end position="126"/>
    </location>
</feature>
<keyword evidence="12" id="KW-1185">Reference proteome</keyword>
<keyword evidence="7 9" id="KW-0472">Membrane</keyword>
<feature type="transmembrane region" description="Helical" evidence="9">
    <location>
        <begin position="448"/>
        <end position="470"/>
    </location>
</feature>
<keyword evidence="6 9" id="KW-1133">Transmembrane helix</keyword>
<evidence type="ECO:0000256" key="4">
    <source>
        <dbReference type="ARBA" id="ARBA00022475"/>
    </source>
</evidence>
<feature type="transmembrane region" description="Helical" evidence="9">
    <location>
        <begin position="163"/>
        <end position="183"/>
    </location>
</feature>
<proteinExistence type="inferred from homology"/>
<dbReference type="RefSeq" id="WP_113804921.1">
    <property type="nucleotide sequence ID" value="NZ_QOCW01000004.1"/>
</dbReference>
<comment type="similarity">
    <text evidence="2">Belongs to the CPA3 antiporters (TC 2.A.63) subunit D family.</text>
</comment>
<dbReference type="PANTHER" id="PTHR42703">
    <property type="entry name" value="NADH DEHYDROGENASE"/>
    <property type="match status" value="1"/>
</dbReference>
<dbReference type="EMBL" id="QOCW01000004">
    <property type="protein sequence ID" value="RBW70471.1"/>
    <property type="molecule type" value="Genomic_DNA"/>
</dbReference>
<evidence type="ECO:0000256" key="3">
    <source>
        <dbReference type="ARBA" id="ARBA00022449"/>
    </source>
</evidence>
<gene>
    <name evidence="11" type="ORF">DS031_05440</name>
</gene>
<comment type="subcellular location">
    <subcellularLocation>
        <location evidence="1">Cell membrane</location>
        <topology evidence="1">Multi-pass membrane protein</topology>
    </subcellularLocation>
    <subcellularLocation>
        <location evidence="8">Membrane</location>
        <topology evidence="8">Multi-pass membrane protein</topology>
    </subcellularLocation>
</comment>
<evidence type="ECO:0000256" key="7">
    <source>
        <dbReference type="ARBA" id="ARBA00023136"/>
    </source>
</evidence>
<reference evidence="11 12" key="1">
    <citation type="submission" date="2018-07" db="EMBL/GenBank/DDBJ databases">
        <title>Lottiidibacillus patelloidae gen. nov., sp. nov., isolated from the intestinal tract of a marine limpet and the reclassification of B. taeanensis BH030017T, B. algicola KMM 3737T and B. hwajinpoensis SW-72T as genus Lottiidibacillus.</title>
        <authorList>
            <person name="Liu R."/>
            <person name="Huang Z."/>
        </authorList>
    </citation>
    <scope>NUCLEOTIDE SEQUENCE [LARGE SCALE GENOMIC DNA]</scope>
    <source>
        <strain evidence="11 12">BH030017</strain>
    </source>
</reference>
<feature type="transmembrane region" description="Helical" evidence="9">
    <location>
        <begin position="65"/>
        <end position="95"/>
    </location>
</feature>
<dbReference type="InterPro" id="IPR001750">
    <property type="entry name" value="ND/Mrp_TM"/>
</dbReference>
<dbReference type="NCBIfam" id="NF005818">
    <property type="entry name" value="PRK07691.1"/>
    <property type="match status" value="1"/>
</dbReference>
<feature type="transmembrane region" description="Helical" evidence="9">
    <location>
        <begin position="132"/>
        <end position="151"/>
    </location>
</feature>
<evidence type="ECO:0000256" key="5">
    <source>
        <dbReference type="ARBA" id="ARBA00022692"/>
    </source>
</evidence>
<keyword evidence="4" id="KW-1003">Cell membrane</keyword>
<dbReference type="Pfam" id="PF00361">
    <property type="entry name" value="Proton_antipo_M"/>
    <property type="match status" value="1"/>
</dbReference>
<feature type="transmembrane region" description="Helical" evidence="9">
    <location>
        <begin position="304"/>
        <end position="329"/>
    </location>
</feature>
<feature type="transmembrane region" description="Helical" evidence="9">
    <location>
        <begin position="239"/>
        <end position="265"/>
    </location>
</feature>
<feature type="transmembrane region" description="Helical" evidence="9">
    <location>
        <begin position="335"/>
        <end position="356"/>
    </location>
</feature>
<evidence type="ECO:0000256" key="8">
    <source>
        <dbReference type="RuleBase" id="RU000320"/>
    </source>
</evidence>
<comment type="caution">
    <text evidence="11">The sequence shown here is derived from an EMBL/GenBank/DDBJ whole genome shotgun (WGS) entry which is preliminary data.</text>
</comment>
<dbReference type="InterPro" id="IPR003918">
    <property type="entry name" value="NADH_UbQ_OxRdtase"/>
</dbReference>
<dbReference type="GO" id="GO:0008137">
    <property type="term" value="F:NADH dehydrogenase (ubiquinone) activity"/>
    <property type="evidence" value="ECO:0007669"/>
    <property type="project" value="InterPro"/>
</dbReference>
<dbReference type="Proteomes" id="UP000253314">
    <property type="component" value="Unassembled WGS sequence"/>
</dbReference>
<feature type="domain" description="NADH:quinone oxidoreductase/Mrp antiporter transmembrane" evidence="10">
    <location>
        <begin position="127"/>
        <end position="416"/>
    </location>
</feature>
<feature type="transmembrane region" description="Helical" evidence="9">
    <location>
        <begin position="406"/>
        <end position="427"/>
    </location>
</feature>
<feature type="transmembrane region" description="Helical" evidence="9">
    <location>
        <begin position="6"/>
        <end position="26"/>
    </location>
</feature>
<accession>A0A366Y2P0</accession>
<organism evidence="11 12">
    <name type="scientific">Bacillus taeanensis</name>
    <dbReference type="NCBI Taxonomy" id="273032"/>
    <lineage>
        <taxon>Bacteria</taxon>
        <taxon>Bacillati</taxon>
        <taxon>Bacillota</taxon>
        <taxon>Bacilli</taxon>
        <taxon>Bacillales</taxon>
        <taxon>Bacillaceae</taxon>
        <taxon>Bacillus</taxon>
    </lineage>
</organism>
<evidence type="ECO:0000259" key="10">
    <source>
        <dbReference type="Pfam" id="PF00361"/>
    </source>
</evidence>
<feature type="transmembrane region" description="Helical" evidence="9">
    <location>
        <begin position="368"/>
        <end position="386"/>
    </location>
</feature>
<evidence type="ECO:0000256" key="1">
    <source>
        <dbReference type="ARBA" id="ARBA00004651"/>
    </source>
</evidence>
<feature type="transmembrane region" description="Helical" evidence="9">
    <location>
        <begin position="38"/>
        <end position="59"/>
    </location>
</feature>
<keyword evidence="3" id="KW-0050">Antiport</keyword>
<evidence type="ECO:0000256" key="6">
    <source>
        <dbReference type="ARBA" id="ARBA00022989"/>
    </source>
</evidence>
<dbReference type="PANTHER" id="PTHR42703:SF1">
    <property type="entry name" value="NA(+)_H(+) ANTIPORTER SUBUNIT D1"/>
    <property type="match status" value="1"/>
</dbReference>
<evidence type="ECO:0000256" key="9">
    <source>
        <dbReference type="SAM" id="Phobius"/>
    </source>
</evidence>
<dbReference type="InterPro" id="IPR050586">
    <property type="entry name" value="CPA3_Na-H_Antiporter_D"/>
</dbReference>
<dbReference type="GO" id="GO:0042773">
    <property type="term" value="P:ATP synthesis coupled electron transport"/>
    <property type="evidence" value="ECO:0007669"/>
    <property type="project" value="InterPro"/>
</dbReference>
<feature type="transmembrane region" description="Helical" evidence="9">
    <location>
        <begin position="271"/>
        <end position="292"/>
    </location>
</feature>
<evidence type="ECO:0000256" key="2">
    <source>
        <dbReference type="ARBA" id="ARBA00005346"/>
    </source>
</evidence>
<dbReference type="OrthoDB" id="9811718at2"/>
<protein>
    <submittedName>
        <fullName evidence="11">Na+/H+ antiporter subunit D</fullName>
    </submittedName>
</protein>
<dbReference type="GO" id="GO:0005886">
    <property type="term" value="C:plasma membrane"/>
    <property type="evidence" value="ECO:0007669"/>
    <property type="project" value="UniProtKB-SubCell"/>
</dbReference>
<dbReference type="GO" id="GO:0015297">
    <property type="term" value="F:antiporter activity"/>
    <property type="evidence" value="ECO:0007669"/>
    <property type="project" value="UniProtKB-KW"/>
</dbReference>